<protein>
    <submittedName>
        <fullName evidence="2">Uncharacterized protein</fullName>
    </submittedName>
</protein>
<dbReference type="EMBL" id="CADCXU010005884">
    <property type="protein sequence ID" value="CAA9997567.1"/>
    <property type="molecule type" value="Genomic_DNA"/>
</dbReference>
<evidence type="ECO:0000313" key="2">
    <source>
        <dbReference type="EMBL" id="CAA9997567.1"/>
    </source>
</evidence>
<organism evidence="2 3">
    <name type="scientific">Nesidiocoris tenuis</name>
    <dbReference type="NCBI Taxonomy" id="355587"/>
    <lineage>
        <taxon>Eukaryota</taxon>
        <taxon>Metazoa</taxon>
        <taxon>Ecdysozoa</taxon>
        <taxon>Arthropoda</taxon>
        <taxon>Hexapoda</taxon>
        <taxon>Insecta</taxon>
        <taxon>Pterygota</taxon>
        <taxon>Neoptera</taxon>
        <taxon>Paraneoptera</taxon>
        <taxon>Hemiptera</taxon>
        <taxon>Heteroptera</taxon>
        <taxon>Panheteroptera</taxon>
        <taxon>Cimicomorpha</taxon>
        <taxon>Miridae</taxon>
        <taxon>Dicyphina</taxon>
        <taxon>Nesidiocoris</taxon>
    </lineage>
</organism>
<gene>
    <name evidence="2" type="ORF">NTEN_LOCUS3861</name>
</gene>
<proteinExistence type="predicted"/>
<reference evidence="2 3" key="1">
    <citation type="submission" date="2020-02" db="EMBL/GenBank/DDBJ databases">
        <authorList>
            <person name="Ferguson B K."/>
        </authorList>
    </citation>
    <scope>NUCLEOTIDE SEQUENCE [LARGE SCALE GENOMIC DNA]</scope>
</reference>
<feature type="region of interest" description="Disordered" evidence="1">
    <location>
        <begin position="1"/>
        <end position="35"/>
    </location>
</feature>
<sequence length="82" mass="9492">MVIPPYPSNRKKTPNFRERIQPLRKNGRKSGKKSPISTRMYSLLHYAALSTMTKKWENIITCPTFTKASTHRTSRDIIVNNS</sequence>
<accession>A0A6H5G449</accession>
<dbReference type="Proteomes" id="UP000479000">
    <property type="component" value="Unassembled WGS sequence"/>
</dbReference>
<name>A0A6H5G449_9HEMI</name>
<dbReference type="AlphaFoldDB" id="A0A6H5G449"/>
<evidence type="ECO:0000313" key="3">
    <source>
        <dbReference type="Proteomes" id="UP000479000"/>
    </source>
</evidence>
<keyword evidence="3" id="KW-1185">Reference proteome</keyword>
<evidence type="ECO:0000256" key="1">
    <source>
        <dbReference type="SAM" id="MobiDB-lite"/>
    </source>
</evidence>